<proteinExistence type="predicted"/>
<protein>
    <submittedName>
        <fullName evidence="1">Uncharacterized protein</fullName>
    </submittedName>
</protein>
<organism evidence="1 2">
    <name type="scientific">Xenorhabdus cabanillasii JM26</name>
    <dbReference type="NCBI Taxonomy" id="1427517"/>
    <lineage>
        <taxon>Bacteria</taxon>
        <taxon>Pseudomonadati</taxon>
        <taxon>Pseudomonadota</taxon>
        <taxon>Gammaproteobacteria</taxon>
        <taxon>Enterobacterales</taxon>
        <taxon>Morganellaceae</taxon>
        <taxon>Xenorhabdus</taxon>
    </lineage>
</organism>
<dbReference type="AlphaFoldDB" id="W1IMB4"/>
<reference evidence="1 2" key="1">
    <citation type="submission" date="2013-11" db="EMBL/GenBank/DDBJ databases">
        <title>Draft genome sequence and annotation of the entomopathogenic bacterium, Xenorhabdus cabanillasi strain JM26.</title>
        <authorList>
            <person name="Gualtieri M."/>
            <person name="Ogier J.C."/>
            <person name="Pages S."/>
            <person name="Givaudan A."/>
            <person name="Gaudriault S."/>
        </authorList>
    </citation>
    <scope>NUCLEOTIDE SEQUENCE [LARGE SCALE GENOMIC DNA]</scope>
    <source>
        <strain evidence="1 2">JM26</strain>
    </source>
</reference>
<name>W1IMB4_9GAMM</name>
<evidence type="ECO:0000313" key="1">
    <source>
        <dbReference type="EMBL" id="CDL78948.1"/>
    </source>
</evidence>
<sequence length="44" mass="5229">MKDSCSLPDTLIKRINNQVKQHPLRYRDRSHFIAEAARHELQPD</sequence>
<accession>W1IMB4</accession>
<dbReference type="Proteomes" id="UP000019197">
    <property type="component" value="Unassembled WGS sequence"/>
</dbReference>
<dbReference type="EMBL" id="CBXE010000002">
    <property type="protein sequence ID" value="CDL78948.1"/>
    <property type="molecule type" value="Genomic_DNA"/>
</dbReference>
<comment type="caution">
    <text evidence="1">The sequence shown here is derived from an EMBL/GenBank/DDBJ whole genome shotgun (WGS) entry which is preliminary data.</text>
</comment>
<dbReference type="CDD" id="cd22231">
    <property type="entry name" value="RHH_NikR_HicB-like"/>
    <property type="match status" value="1"/>
</dbReference>
<gene>
    <name evidence="1" type="ORF">XCR1_100007</name>
</gene>
<evidence type="ECO:0000313" key="2">
    <source>
        <dbReference type="Proteomes" id="UP000019197"/>
    </source>
</evidence>